<keyword evidence="2" id="KW-1185">Reference proteome</keyword>
<dbReference type="EMBL" id="LACI01002560">
    <property type="protein sequence ID" value="KJU81783.1"/>
    <property type="molecule type" value="Genomic_DNA"/>
</dbReference>
<proteinExistence type="predicted"/>
<accession>A0A0F3GM91</accession>
<dbReference type="AlphaFoldDB" id="A0A0F3GM91"/>
<name>A0A0F3GM91_9BACT</name>
<protein>
    <submittedName>
        <fullName evidence="1">Uncharacterized protein</fullName>
    </submittedName>
</protein>
<gene>
    <name evidence="1" type="ORF">MBAV_006024</name>
</gene>
<feature type="non-terminal residue" evidence="1">
    <location>
        <position position="65"/>
    </location>
</feature>
<reference evidence="1 2" key="1">
    <citation type="submission" date="2015-02" db="EMBL/GenBank/DDBJ databases">
        <title>Single-cell genomics of uncultivated deep-branching MTB reveals a conserved set of magnetosome genes.</title>
        <authorList>
            <person name="Kolinko S."/>
            <person name="Richter M."/>
            <person name="Glockner F.O."/>
            <person name="Brachmann A."/>
            <person name="Schuler D."/>
        </authorList>
    </citation>
    <scope>NUCLEOTIDE SEQUENCE [LARGE SCALE GENOMIC DNA]</scope>
    <source>
        <strain evidence="1">TM-1</strain>
    </source>
</reference>
<sequence length="65" mass="7110">MVILRSIFVRLLSRSILSRDIPVLLLAAFFLCVGFEFDALAGSVSALMTYEKGIDALKDGNCKIS</sequence>
<evidence type="ECO:0000313" key="2">
    <source>
        <dbReference type="Proteomes" id="UP000033423"/>
    </source>
</evidence>
<comment type="caution">
    <text evidence="1">The sequence shown here is derived from an EMBL/GenBank/DDBJ whole genome shotgun (WGS) entry which is preliminary data.</text>
</comment>
<dbReference type="Proteomes" id="UP000033423">
    <property type="component" value="Unassembled WGS sequence"/>
</dbReference>
<organism evidence="1 2">
    <name type="scientific">Candidatus Magnetobacterium bavaricum</name>
    <dbReference type="NCBI Taxonomy" id="29290"/>
    <lineage>
        <taxon>Bacteria</taxon>
        <taxon>Pseudomonadati</taxon>
        <taxon>Nitrospirota</taxon>
        <taxon>Thermodesulfovibrionia</taxon>
        <taxon>Thermodesulfovibrionales</taxon>
        <taxon>Candidatus Magnetobacteriaceae</taxon>
        <taxon>Candidatus Magnetobacterium</taxon>
    </lineage>
</organism>
<evidence type="ECO:0000313" key="1">
    <source>
        <dbReference type="EMBL" id="KJU81783.1"/>
    </source>
</evidence>